<gene>
    <name evidence="1" type="ORF">QFC20_005073</name>
</gene>
<proteinExistence type="predicted"/>
<keyword evidence="2" id="KW-1185">Reference proteome</keyword>
<name>A0ACC2VSL0_9TREE</name>
<accession>A0ACC2VSL0</accession>
<dbReference type="EMBL" id="JASBWS010000066">
    <property type="protein sequence ID" value="KAJ9102065.1"/>
    <property type="molecule type" value="Genomic_DNA"/>
</dbReference>
<organism evidence="1 2">
    <name type="scientific">Naganishia adeliensis</name>
    <dbReference type="NCBI Taxonomy" id="92952"/>
    <lineage>
        <taxon>Eukaryota</taxon>
        <taxon>Fungi</taxon>
        <taxon>Dikarya</taxon>
        <taxon>Basidiomycota</taxon>
        <taxon>Agaricomycotina</taxon>
        <taxon>Tremellomycetes</taxon>
        <taxon>Filobasidiales</taxon>
        <taxon>Filobasidiaceae</taxon>
        <taxon>Naganishia</taxon>
    </lineage>
</organism>
<comment type="caution">
    <text evidence="1">The sequence shown here is derived from an EMBL/GenBank/DDBJ whole genome shotgun (WGS) entry which is preliminary data.</text>
</comment>
<reference evidence="1" key="1">
    <citation type="submission" date="2023-04" db="EMBL/GenBank/DDBJ databases">
        <title>Draft Genome sequencing of Naganishia species isolated from polar environments using Oxford Nanopore Technology.</title>
        <authorList>
            <person name="Leo P."/>
            <person name="Venkateswaran K."/>
        </authorList>
    </citation>
    <scope>NUCLEOTIDE SEQUENCE</scope>
    <source>
        <strain evidence="1">MNA-CCFEE 5262</strain>
    </source>
</reference>
<evidence type="ECO:0000313" key="2">
    <source>
        <dbReference type="Proteomes" id="UP001230649"/>
    </source>
</evidence>
<dbReference type="Proteomes" id="UP001230649">
    <property type="component" value="Unassembled WGS sequence"/>
</dbReference>
<evidence type="ECO:0000313" key="1">
    <source>
        <dbReference type="EMBL" id="KAJ9102065.1"/>
    </source>
</evidence>
<protein>
    <submittedName>
        <fullName evidence="1">Uncharacterized protein</fullName>
    </submittedName>
</protein>
<sequence length="391" mass="44229">MCEARELATDGTKKDLIQYLIEWRDATSKERQKSRSPSSASTAKQDVSEDVPVTVIVKSSKQKAIPVPTLLQNHSTVADPDTPPISGEENRDTNTNAVELDLEDLGLVDKEIPASQIQKGEKIGSGGFKDVYIGKLRGRLKVAICEFRDQLSEMDIRELKLLSELNHPNIVRLLGVSLPDSSAHLPCMVVTELCEKGDLFDYIRSVSTPTFTKILGMMIDIALGLEYLHERTPKVIHRDCKSSNILINKKGTCKVGDFGLARVKNSTRSVIRSLVGTINWQAPELWHPKPRYDYKVDVFSCAMVYWEMLSGWASEKKEYPWIDRNQFWIIDAVGTKKLRPSTFAIRKKWGSEVVQLLERMWQHDPADRPTMTDVKDDLQAILAEHKKNPQV</sequence>